<dbReference type="PANTHER" id="PTHR20531:SF1">
    <property type="entry name" value="N-ALPHA-ACETYLTRANSFERASE 40"/>
    <property type="match status" value="1"/>
</dbReference>
<dbReference type="CDD" id="cd04301">
    <property type="entry name" value="NAT_SF"/>
    <property type="match status" value="1"/>
</dbReference>
<feature type="domain" description="N-acetyltransferase" evidence="17">
    <location>
        <begin position="94"/>
        <end position="175"/>
    </location>
</feature>
<dbReference type="InParanoid" id="A7SV95"/>
<protein>
    <recommendedName>
        <fullName evidence="5">N-alpha-acetyltransferase 40</fullName>
        <ecNumber evidence="4">2.3.1.257</ecNumber>
    </recommendedName>
    <alternativeName>
        <fullName evidence="14">N-acetyltransferase 11</fullName>
    </alternativeName>
    <alternativeName>
        <fullName evidence="15">N-alpha-acetyltransferase D</fullName>
    </alternativeName>
</protein>
<dbReference type="EC" id="2.3.1.257" evidence="4"/>
<dbReference type="SUPFAM" id="SSF55729">
    <property type="entry name" value="Acyl-CoA N-acyltransferases (Nat)"/>
    <property type="match status" value="1"/>
</dbReference>
<dbReference type="AlphaFoldDB" id="A7SV95"/>
<comment type="similarity">
    <text evidence="3">Belongs to the acetyltransferase family. NAA40 subfamily.</text>
</comment>
<proteinExistence type="inferred from homology"/>
<dbReference type="Proteomes" id="UP000001593">
    <property type="component" value="Unassembled WGS sequence"/>
</dbReference>
<keyword evidence="6" id="KW-0963">Cytoplasm</keyword>
<dbReference type="OMA" id="ETNVGPY"/>
<keyword evidence="19" id="KW-1185">Reference proteome</keyword>
<name>A7SV95_NEMVE</name>
<comment type="subcellular location">
    <subcellularLocation>
        <location evidence="2">Cytoplasm</location>
    </subcellularLocation>
    <subcellularLocation>
        <location evidence="1">Nucleus</location>
    </subcellularLocation>
</comment>
<evidence type="ECO:0000313" key="18">
    <source>
        <dbReference type="EMBL" id="EDO32371.1"/>
    </source>
</evidence>
<keyword evidence="9" id="KW-0539">Nucleus</keyword>
<gene>
    <name evidence="18" type="ORF">NEMVEDRAFT_v1g233638</name>
</gene>
<evidence type="ECO:0000256" key="13">
    <source>
        <dbReference type="ARBA" id="ARBA00049524"/>
    </source>
</evidence>
<evidence type="ECO:0000256" key="4">
    <source>
        <dbReference type="ARBA" id="ARBA00012950"/>
    </source>
</evidence>
<dbReference type="PhylomeDB" id="A7SV95"/>
<dbReference type="FunFam" id="3.40.630.30:FF:000033">
    <property type="entry name" value="N-alpha-acetyltransferase 40 isoform X1"/>
    <property type="match status" value="1"/>
</dbReference>
<evidence type="ECO:0000256" key="2">
    <source>
        <dbReference type="ARBA" id="ARBA00004496"/>
    </source>
</evidence>
<dbReference type="OrthoDB" id="424551at2759"/>
<evidence type="ECO:0000256" key="6">
    <source>
        <dbReference type="ARBA" id="ARBA00022490"/>
    </source>
</evidence>
<evidence type="ECO:0000256" key="15">
    <source>
        <dbReference type="ARBA" id="ARBA00082154"/>
    </source>
</evidence>
<evidence type="ECO:0000256" key="16">
    <source>
        <dbReference type="SAM" id="MobiDB-lite"/>
    </source>
</evidence>
<evidence type="ECO:0000259" key="17">
    <source>
        <dbReference type="Pfam" id="PF00583"/>
    </source>
</evidence>
<keyword evidence="7" id="KW-0808">Transferase</keyword>
<dbReference type="GO" id="GO:1990189">
    <property type="term" value="F:protein N-terminal-serine acetyltransferase activity"/>
    <property type="evidence" value="ECO:0000318"/>
    <property type="project" value="GO_Central"/>
</dbReference>
<evidence type="ECO:0000313" key="19">
    <source>
        <dbReference type="Proteomes" id="UP000001593"/>
    </source>
</evidence>
<dbReference type="InterPro" id="IPR039949">
    <property type="entry name" value="NAA40"/>
</dbReference>
<comment type="catalytic activity">
    <reaction evidence="13">
        <text>N-terminal L-seryl-[histone H4] + acetyl-CoA = N-terminal N(alpha)-acetyl-L-seryl-[histone H4] + CoA + H(+)</text>
        <dbReference type="Rhea" id="RHEA:50596"/>
        <dbReference type="Rhea" id="RHEA-COMP:12740"/>
        <dbReference type="Rhea" id="RHEA-COMP:12743"/>
        <dbReference type="ChEBI" id="CHEBI:15378"/>
        <dbReference type="ChEBI" id="CHEBI:57287"/>
        <dbReference type="ChEBI" id="CHEBI:57288"/>
        <dbReference type="ChEBI" id="CHEBI:64738"/>
        <dbReference type="ChEBI" id="CHEBI:83690"/>
        <dbReference type="EC" id="2.3.1.257"/>
    </reaction>
</comment>
<evidence type="ECO:0000256" key="5">
    <source>
        <dbReference type="ARBA" id="ARBA00015043"/>
    </source>
</evidence>
<dbReference type="EMBL" id="DS469828">
    <property type="protein sequence ID" value="EDO32371.1"/>
    <property type="molecule type" value="Genomic_DNA"/>
</dbReference>
<accession>A7SV95</accession>
<dbReference type="eggNOG" id="KOG2488">
    <property type="taxonomic scope" value="Eukaryota"/>
</dbReference>
<dbReference type="HOGENOM" id="CLU_051699_4_0_1"/>
<feature type="compositionally biased region" description="Polar residues" evidence="16">
    <location>
        <begin position="212"/>
        <end position="228"/>
    </location>
</feature>
<dbReference type="GO" id="GO:0005737">
    <property type="term" value="C:cytoplasm"/>
    <property type="evidence" value="ECO:0007669"/>
    <property type="project" value="UniProtKB-SubCell"/>
</dbReference>
<evidence type="ECO:0000256" key="10">
    <source>
        <dbReference type="ARBA" id="ARBA00023288"/>
    </source>
</evidence>
<dbReference type="STRING" id="45351.A7SV95"/>
<dbReference type="PANTHER" id="PTHR20531">
    <property type="entry name" value="N-ALPHA-ACETYLTRANSFERASE 40"/>
    <property type="match status" value="1"/>
</dbReference>
<dbReference type="InterPro" id="IPR000182">
    <property type="entry name" value="GNAT_dom"/>
</dbReference>
<comment type="catalytic activity">
    <reaction evidence="12">
        <text>N-terminal L-seryl-[histone H2A] + acetyl-CoA = N-terminal N(alpha)-acetyl-L-seryl-[histone H2A] + CoA + H(+)</text>
        <dbReference type="Rhea" id="RHEA:50600"/>
        <dbReference type="Rhea" id="RHEA-COMP:12742"/>
        <dbReference type="Rhea" id="RHEA-COMP:12744"/>
        <dbReference type="ChEBI" id="CHEBI:15378"/>
        <dbReference type="ChEBI" id="CHEBI:57287"/>
        <dbReference type="ChEBI" id="CHEBI:57288"/>
        <dbReference type="ChEBI" id="CHEBI:64738"/>
        <dbReference type="ChEBI" id="CHEBI:83690"/>
        <dbReference type="EC" id="2.3.1.257"/>
    </reaction>
</comment>
<dbReference type="InterPro" id="IPR016181">
    <property type="entry name" value="Acyl_CoA_acyltransferase"/>
</dbReference>
<evidence type="ECO:0000256" key="9">
    <source>
        <dbReference type="ARBA" id="ARBA00023242"/>
    </source>
</evidence>
<evidence type="ECO:0000256" key="7">
    <source>
        <dbReference type="ARBA" id="ARBA00022679"/>
    </source>
</evidence>
<evidence type="ECO:0000256" key="1">
    <source>
        <dbReference type="ARBA" id="ARBA00004123"/>
    </source>
</evidence>
<dbReference type="GO" id="GO:0043998">
    <property type="term" value="F:histone H2A acetyltransferase activity"/>
    <property type="evidence" value="ECO:0000318"/>
    <property type="project" value="GO_Central"/>
</dbReference>
<evidence type="ECO:0000256" key="8">
    <source>
        <dbReference type="ARBA" id="ARBA00022707"/>
    </source>
</evidence>
<dbReference type="GO" id="GO:0010485">
    <property type="term" value="F:histone H4 acetyltransferase activity"/>
    <property type="evidence" value="ECO:0000318"/>
    <property type="project" value="GO_Central"/>
</dbReference>
<evidence type="ECO:0000256" key="14">
    <source>
        <dbReference type="ARBA" id="ARBA00079213"/>
    </source>
</evidence>
<dbReference type="GO" id="GO:0005634">
    <property type="term" value="C:nucleus"/>
    <property type="evidence" value="ECO:0000318"/>
    <property type="project" value="GO_Central"/>
</dbReference>
<dbReference type="Gene3D" id="3.40.630.30">
    <property type="match status" value="1"/>
</dbReference>
<evidence type="ECO:0000256" key="3">
    <source>
        <dbReference type="ARBA" id="ARBA00008870"/>
    </source>
</evidence>
<reference evidence="18 19" key="1">
    <citation type="journal article" date="2007" name="Science">
        <title>Sea anemone genome reveals ancestral eumetazoan gene repertoire and genomic organization.</title>
        <authorList>
            <person name="Putnam N.H."/>
            <person name="Srivastava M."/>
            <person name="Hellsten U."/>
            <person name="Dirks B."/>
            <person name="Chapman J."/>
            <person name="Salamov A."/>
            <person name="Terry A."/>
            <person name="Shapiro H."/>
            <person name="Lindquist E."/>
            <person name="Kapitonov V.V."/>
            <person name="Jurka J."/>
            <person name="Genikhovich G."/>
            <person name="Grigoriev I.V."/>
            <person name="Lucas S.M."/>
            <person name="Steele R.E."/>
            <person name="Finnerty J.R."/>
            <person name="Technau U."/>
            <person name="Martindale M.Q."/>
            <person name="Rokhsar D.S."/>
        </authorList>
    </citation>
    <scope>NUCLEOTIDE SEQUENCE [LARGE SCALE GENOMIC DNA]</scope>
    <source>
        <strain evidence="19">CH2 X CH6</strain>
    </source>
</reference>
<sequence length="228" mass="26614">MKHKEEMARVNASQALVDAANKLENPFEPLIAFRKYNRNGLELEIACQRVTEMKAEDVDWAFDLTKRNMETLYEESDWGWNDKRKREEMTDDNAWYLIARNSQGGRQALCEFRFELDENMEEVIYCYEIQIEPSLQHKGVGKFLMQILELIGHKCSMKKIVLTVFKENTVGYKFFTDSLKYEIDETAPSKWDPTEEFCYEILSKPLKKKTTAEQIPPTQQGNSANGKA</sequence>
<keyword evidence="11" id="KW-0012">Acyltransferase</keyword>
<keyword evidence="8" id="KW-0519">Myristate</keyword>
<dbReference type="Pfam" id="PF00583">
    <property type="entry name" value="Acetyltransf_1"/>
    <property type="match status" value="1"/>
</dbReference>
<dbReference type="KEGG" id="nve:5503400"/>
<feature type="region of interest" description="Disordered" evidence="16">
    <location>
        <begin position="208"/>
        <end position="228"/>
    </location>
</feature>
<organism evidence="18 19">
    <name type="scientific">Nematostella vectensis</name>
    <name type="common">Starlet sea anemone</name>
    <dbReference type="NCBI Taxonomy" id="45351"/>
    <lineage>
        <taxon>Eukaryota</taxon>
        <taxon>Metazoa</taxon>
        <taxon>Cnidaria</taxon>
        <taxon>Anthozoa</taxon>
        <taxon>Hexacorallia</taxon>
        <taxon>Actiniaria</taxon>
        <taxon>Edwardsiidae</taxon>
        <taxon>Nematostella</taxon>
    </lineage>
</organism>
<evidence type="ECO:0000256" key="12">
    <source>
        <dbReference type="ARBA" id="ARBA00047821"/>
    </source>
</evidence>
<keyword evidence="10" id="KW-0449">Lipoprotein</keyword>
<evidence type="ECO:0000256" key="11">
    <source>
        <dbReference type="ARBA" id="ARBA00023315"/>
    </source>
</evidence>